<name>A0A1H2Q467_9BACI</name>
<organism evidence="3 4">
    <name type="scientific">Marinococcus luteus</name>
    <dbReference type="NCBI Taxonomy" id="1122204"/>
    <lineage>
        <taxon>Bacteria</taxon>
        <taxon>Bacillati</taxon>
        <taxon>Bacillota</taxon>
        <taxon>Bacilli</taxon>
        <taxon>Bacillales</taxon>
        <taxon>Bacillaceae</taxon>
        <taxon>Marinococcus</taxon>
    </lineage>
</organism>
<dbReference type="STRING" id="1122204.SAMN05421781_0122"/>
<evidence type="ECO:0000313" key="4">
    <source>
        <dbReference type="Proteomes" id="UP000199488"/>
    </source>
</evidence>
<proteinExistence type="predicted"/>
<protein>
    <submittedName>
        <fullName evidence="3">Putative cell-wall binding lipoprotein</fullName>
    </submittedName>
</protein>
<dbReference type="SUPFAM" id="SSF140423">
    <property type="entry name" value="MW0975(SA0943)-like"/>
    <property type="match status" value="1"/>
</dbReference>
<keyword evidence="1" id="KW-0175">Coiled coil</keyword>
<dbReference type="OrthoDB" id="2964927at2"/>
<feature type="chain" id="PRO_5038654441" evidence="2">
    <location>
        <begin position="24"/>
        <end position="216"/>
    </location>
</feature>
<dbReference type="Pfam" id="PF10368">
    <property type="entry name" value="YkyA"/>
    <property type="match status" value="1"/>
</dbReference>
<evidence type="ECO:0000256" key="2">
    <source>
        <dbReference type="SAM" id="SignalP"/>
    </source>
</evidence>
<keyword evidence="2" id="KW-0732">Signal</keyword>
<dbReference type="InterPro" id="IPR036785">
    <property type="entry name" value="YkyA-like_sf"/>
</dbReference>
<gene>
    <name evidence="3" type="ORF">SAMN05421781_0122</name>
</gene>
<dbReference type="EMBL" id="FNNC01000001">
    <property type="protein sequence ID" value="SDW01608.1"/>
    <property type="molecule type" value="Genomic_DNA"/>
</dbReference>
<dbReference type="Gene3D" id="1.20.120.570">
    <property type="entry name" value="YkyA-like"/>
    <property type="match status" value="1"/>
</dbReference>
<accession>A0A1H2Q467</accession>
<feature type="signal peptide" evidence="2">
    <location>
        <begin position="1"/>
        <end position="23"/>
    </location>
</feature>
<keyword evidence="4" id="KW-1185">Reference proteome</keyword>
<evidence type="ECO:0000256" key="1">
    <source>
        <dbReference type="SAM" id="Coils"/>
    </source>
</evidence>
<dbReference type="InterPro" id="IPR019454">
    <property type="entry name" value="Lipoprot_YkyA-like"/>
</dbReference>
<dbReference type="AlphaFoldDB" id="A0A1H2Q467"/>
<dbReference type="Proteomes" id="UP000199488">
    <property type="component" value="Unassembled WGS sequence"/>
</dbReference>
<reference evidence="3 4" key="1">
    <citation type="submission" date="2016-10" db="EMBL/GenBank/DDBJ databases">
        <authorList>
            <person name="de Groot N.N."/>
        </authorList>
    </citation>
    <scope>NUCLEOTIDE SEQUENCE [LARGE SCALE GENOMIC DNA]</scope>
    <source>
        <strain evidence="3 4">DSM 23126</strain>
    </source>
</reference>
<keyword evidence="3" id="KW-0449">Lipoprotein</keyword>
<feature type="coiled-coil region" evidence="1">
    <location>
        <begin position="85"/>
        <end position="141"/>
    </location>
</feature>
<dbReference type="RefSeq" id="WP_091610130.1">
    <property type="nucleotide sequence ID" value="NZ_FNNC01000001.1"/>
</dbReference>
<sequence length="216" mass="24597">MYKMNKKVTGAAVVTLSALVLSACGSPQGSIQDHWSEAAGAEEDFPEMDEELTELAQEEQNVFENLTSYENDEQKKIESSVEEAVSSVNERKELMEKEREEINQAYGEAMEADEPIENLENEKMTEKAKQAQQAMEKRNEAFNGVHEAYMEAADKEIDMYESFNDEDLELEAIEEQLDTINSSYEEVESYRETFNTETKAFNEAKNAFGEMTEEEG</sequence>
<evidence type="ECO:0000313" key="3">
    <source>
        <dbReference type="EMBL" id="SDW01608.1"/>
    </source>
</evidence>
<dbReference type="PROSITE" id="PS51257">
    <property type="entry name" value="PROKAR_LIPOPROTEIN"/>
    <property type="match status" value="1"/>
</dbReference>